<dbReference type="EMBL" id="JBICCN010000078">
    <property type="protein sequence ID" value="KAL3095869.1"/>
    <property type="molecule type" value="Genomic_DNA"/>
</dbReference>
<gene>
    <name evidence="3" type="ORF">niasHS_005628</name>
</gene>
<comment type="caution">
    <text evidence="3">The sequence shown here is derived from an EMBL/GenBank/DDBJ whole genome shotgun (WGS) entry which is preliminary data.</text>
</comment>
<accession>A0ABD2JZ62</accession>
<dbReference type="AlphaFoldDB" id="A0ABD2JZ62"/>
<organism evidence="3 4">
    <name type="scientific">Heterodera schachtii</name>
    <name type="common">Sugarbeet cyst nematode worm</name>
    <name type="synonym">Tylenchus schachtii</name>
    <dbReference type="NCBI Taxonomy" id="97005"/>
    <lineage>
        <taxon>Eukaryota</taxon>
        <taxon>Metazoa</taxon>
        <taxon>Ecdysozoa</taxon>
        <taxon>Nematoda</taxon>
        <taxon>Chromadorea</taxon>
        <taxon>Rhabditida</taxon>
        <taxon>Tylenchina</taxon>
        <taxon>Tylenchomorpha</taxon>
        <taxon>Tylenchoidea</taxon>
        <taxon>Heteroderidae</taxon>
        <taxon>Heteroderinae</taxon>
        <taxon>Heterodera</taxon>
    </lineage>
</organism>
<protein>
    <submittedName>
        <fullName evidence="3">Uncharacterized protein</fullName>
    </submittedName>
</protein>
<dbReference type="Proteomes" id="UP001620645">
    <property type="component" value="Unassembled WGS sequence"/>
</dbReference>
<evidence type="ECO:0000313" key="4">
    <source>
        <dbReference type="Proteomes" id="UP001620645"/>
    </source>
</evidence>
<name>A0ABD2JZ62_HETSC</name>
<reference evidence="3 4" key="1">
    <citation type="submission" date="2024-10" db="EMBL/GenBank/DDBJ databases">
        <authorList>
            <person name="Kim D."/>
        </authorList>
    </citation>
    <scope>NUCLEOTIDE SEQUENCE [LARGE SCALE GENOMIC DNA]</scope>
    <source>
        <strain evidence="3">Taebaek</strain>
    </source>
</reference>
<evidence type="ECO:0000256" key="1">
    <source>
        <dbReference type="SAM" id="Coils"/>
    </source>
</evidence>
<keyword evidence="2" id="KW-0472">Membrane</keyword>
<keyword evidence="2" id="KW-0812">Transmembrane</keyword>
<proteinExistence type="predicted"/>
<feature type="transmembrane region" description="Helical" evidence="2">
    <location>
        <begin position="118"/>
        <end position="135"/>
    </location>
</feature>
<sequence>MAEEERKNYEKLCDLAEKLQVKIRAQKKLLDDTEEKANISLQKYRQFQSSVYNAEERANTAESSLARMRSWSQTGRAQRQRTVGQFHLITAIPSLLSIRFFPNLLLFSAVACDSKVSFSWQLIIILIQQLCWMSLRYMKQHMCWPCGSLHLEKECKRWPIRLEGAKQWSLKISLNYLVHLQTMRTHQGTDLNDAVTAPPSN</sequence>
<keyword evidence="1" id="KW-0175">Coiled coil</keyword>
<feature type="transmembrane region" description="Helical" evidence="2">
    <location>
        <begin position="86"/>
        <end position="106"/>
    </location>
</feature>
<keyword evidence="2" id="KW-1133">Transmembrane helix</keyword>
<feature type="coiled-coil region" evidence="1">
    <location>
        <begin position="2"/>
        <end position="36"/>
    </location>
</feature>
<evidence type="ECO:0000313" key="3">
    <source>
        <dbReference type="EMBL" id="KAL3095869.1"/>
    </source>
</evidence>
<keyword evidence="4" id="KW-1185">Reference proteome</keyword>
<evidence type="ECO:0000256" key="2">
    <source>
        <dbReference type="SAM" id="Phobius"/>
    </source>
</evidence>